<dbReference type="AlphaFoldDB" id="A0AAW0A6I4"/>
<name>A0AAW0A6I4_9AGAR</name>
<comment type="caution">
    <text evidence="1">The sequence shown here is derived from an EMBL/GenBank/DDBJ whole genome shotgun (WGS) entry which is preliminary data.</text>
</comment>
<dbReference type="EMBL" id="JAWWNJ010000082">
    <property type="protein sequence ID" value="KAK7001714.1"/>
    <property type="molecule type" value="Genomic_DNA"/>
</dbReference>
<organism evidence="1 2">
    <name type="scientific">Favolaschia claudopus</name>
    <dbReference type="NCBI Taxonomy" id="2862362"/>
    <lineage>
        <taxon>Eukaryota</taxon>
        <taxon>Fungi</taxon>
        <taxon>Dikarya</taxon>
        <taxon>Basidiomycota</taxon>
        <taxon>Agaricomycotina</taxon>
        <taxon>Agaricomycetes</taxon>
        <taxon>Agaricomycetidae</taxon>
        <taxon>Agaricales</taxon>
        <taxon>Marasmiineae</taxon>
        <taxon>Mycenaceae</taxon>
        <taxon>Favolaschia</taxon>
    </lineage>
</organism>
<keyword evidence="2" id="KW-1185">Reference proteome</keyword>
<sequence length="208" mass="22795">MVAAPTSVTTLEPEVSLSDDSVRQVCVCVSRTPAPRLVIDGPGLGSQIDLELWLQACPVAVEVHLHSSSRVNGIPNVEFSTIVGIGFGVNRQDLPPWDLGQSEKRRRGWRGYVRLVFMFYVGWVACHESLPIAGEVKRNAKRNVEHGINPLIPAYALASYRKASAIFQARFPFATVNGIRGSAVICLWCLATGWQVDIESQRLLAADV</sequence>
<accession>A0AAW0A6I4</accession>
<reference evidence="1 2" key="1">
    <citation type="journal article" date="2024" name="J Genomics">
        <title>Draft genome sequencing and assembly of Favolaschia claudopus CIRM-BRFM 2984 isolated from oak limbs.</title>
        <authorList>
            <person name="Navarro D."/>
            <person name="Drula E."/>
            <person name="Chaduli D."/>
            <person name="Cazenave R."/>
            <person name="Ahrendt S."/>
            <person name="Wang J."/>
            <person name="Lipzen A."/>
            <person name="Daum C."/>
            <person name="Barry K."/>
            <person name="Grigoriev I.V."/>
            <person name="Favel A."/>
            <person name="Rosso M.N."/>
            <person name="Martin F."/>
        </authorList>
    </citation>
    <scope>NUCLEOTIDE SEQUENCE [LARGE SCALE GENOMIC DNA]</scope>
    <source>
        <strain evidence="1 2">CIRM-BRFM 2984</strain>
    </source>
</reference>
<dbReference type="Proteomes" id="UP001362999">
    <property type="component" value="Unassembled WGS sequence"/>
</dbReference>
<protein>
    <submittedName>
        <fullName evidence="1">Uncharacterized protein</fullName>
    </submittedName>
</protein>
<gene>
    <name evidence="1" type="ORF">R3P38DRAFT_2795706</name>
</gene>
<evidence type="ECO:0000313" key="1">
    <source>
        <dbReference type="EMBL" id="KAK7001714.1"/>
    </source>
</evidence>
<proteinExistence type="predicted"/>
<evidence type="ECO:0000313" key="2">
    <source>
        <dbReference type="Proteomes" id="UP001362999"/>
    </source>
</evidence>